<feature type="transmembrane region" description="Helical" evidence="2">
    <location>
        <begin position="348"/>
        <end position="368"/>
    </location>
</feature>
<dbReference type="HOGENOM" id="CLU_752034_0_0_11"/>
<accession>I0UYA8</accession>
<evidence type="ECO:0000256" key="2">
    <source>
        <dbReference type="SAM" id="Phobius"/>
    </source>
</evidence>
<dbReference type="eggNOG" id="ENOG5033TJJ">
    <property type="taxonomic scope" value="Bacteria"/>
</dbReference>
<dbReference type="Proteomes" id="UP000004691">
    <property type="component" value="Unassembled WGS sequence"/>
</dbReference>
<dbReference type="STRING" id="882086.SacxiDRAFT_0589"/>
<gene>
    <name evidence="4" type="ORF">SacxiDRAFT_0589</name>
</gene>
<evidence type="ECO:0000313" key="5">
    <source>
        <dbReference type="Proteomes" id="UP000004691"/>
    </source>
</evidence>
<keyword evidence="2" id="KW-0472">Membrane</keyword>
<reference evidence="4 5" key="1">
    <citation type="submission" date="2012-01" db="EMBL/GenBank/DDBJ databases">
        <title>Improved High-Quality Draft sequence of Saccharomonospora xinjiangensis XJ-54.</title>
        <authorList>
            <consortium name="US DOE Joint Genome Institute"/>
            <person name="Lucas S."/>
            <person name="Han J."/>
            <person name="Lapidus A."/>
            <person name="Cheng J.-F."/>
            <person name="Goodwin L."/>
            <person name="Pitluck S."/>
            <person name="Peters L."/>
            <person name="Mikhailova N."/>
            <person name="Teshima H."/>
            <person name="Detter J.C."/>
            <person name="Han C."/>
            <person name="Tapia R."/>
            <person name="Land M."/>
            <person name="Hauser L."/>
            <person name="Kyrpides N."/>
            <person name="Ivanova N."/>
            <person name="Pagani I."/>
            <person name="Brambilla E.-M."/>
            <person name="Klenk H.-P."/>
            <person name="Woyke T."/>
        </authorList>
    </citation>
    <scope>NUCLEOTIDE SEQUENCE [LARGE SCALE GENOMIC DNA]</scope>
    <source>
        <strain evidence="4 5">XJ-54</strain>
    </source>
</reference>
<keyword evidence="5" id="KW-1185">Reference proteome</keyword>
<evidence type="ECO:0000313" key="4">
    <source>
        <dbReference type="EMBL" id="EID52861.1"/>
    </source>
</evidence>
<keyword evidence="3" id="KW-0732">Signal</keyword>
<evidence type="ECO:0000256" key="3">
    <source>
        <dbReference type="SAM" id="SignalP"/>
    </source>
</evidence>
<feature type="chain" id="PRO_5003634465" description="Gram-positive cocci surface proteins LPxTG domain-containing protein" evidence="3">
    <location>
        <begin position="28"/>
        <end position="378"/>
    </location>
</feature>
<sequence length="378" mass="38087">MGRAGWKVSVVTLALAVFGTIPPTASATGPRPVDPAAGPVAFANVASLAVTDDGYGRPGGSVISETQRSPLAPGRSRLGADRTAVPGSEGERAAVGPNYRLGIERHDVAAGLDGDGVPEATALADFVLTDLASGVTVLSFERAATSARCASARSPEVAASAASLSLVGSDGVLRRVRLPEPGGEVRGENLPFGASVEIGEGEAVTSDIRIREVTGFDELLRQRQWRDGDVTAASGWLVEIDTRVRPSAKDGAARGEPPLPEEVTGTTEAEAGSEKRRRVARTVETTLVLGGVSCSVPHDFTPGGNEHAGSGAPSVPVAIPAGVGAQAGAGPEAVAQDGTRPAVSPATIWGTALLAGGGVLGLAALLLARRAGTARARS</sequence>
<feature type="compositionally biased region" description="Low complexity" evidence="1">
    <location>
        <begin position="261"/>
        <end position="270"/>
    </location>
</feature>
<proteinExistence type="predicted"/>
<feature type="signal peptide" evidence="3">
    <location>
        <begin position="1"/>
        <end position="27"/>
    </location>
</feature>
<keyword evidence="2" id="KW-0812">Transmembrane</keyword>
<name>I0UYA8_9PSEU</name>
<evidence type="ECO:0000256" key="1">
    <source>
        <dbReference type="SAM" id="MobiDB-lite"/>
    </source>
</evidence>
<feature type="region of interest" description="Disordered" evidence="1">
    <location>
        <begin position="57"/>
        <end position="94"/>
    </location>
</feature>
<evidence type="ECO:0008006" key="6">
    <source>
        <dbReference type="Google" id="ProtNLM"/>
    </source>
</evidence>
<dbReference type="EMBL" id="JH636049">
    <property type="protein sequence ID" value="EID52861.1"/>
    <property type="molecule type" value="Genomic_DNA"/>
</dbReference>
<dbReference type="AlphaFoldDB" id="I0UYA8"/>
<keyword evidence="2" id="KW-1133">Transmembrane helix</keyword>
<feature type="region of interest" description="Disordered" evidence="1">
    <location>
        <begin position="247"/>
        <end position="278"/>
    </location>
</feature>
<organism evidence="4 5">
    <name type="scientific">Saccharomonospora xinjiangensis XJ-54</name>
    <dbReference type="NCBI Taxonomy" id="882086"/>
    <lineage>
        <taxon>Bacteria</taxon>
        <taxon>Bacillati</taxon>
        <taxon>Actinomycetota</taxon>
        <taxon>Actinomycetes</taxon>
        <taxon>Pseudonocardiales</taxon>
        <taxon>Pseudonocardiaceae</taxon>
        <taxon>Saccharomonospora</taxon>
    </lineage>
</organism>
<protein>
    <recommendedName>
        <fullName evidence="6">Gram-positive cocci surface proteins LPxTG domain-containing protein</fullName>
    </recommendedName>
</protein>